<keyword evidence="3" id="KW-1185">Reference proteome</keyword>
<proteinExistence type="predicted"/>
<accession>A0ABT4CUK6</accession>
<evidence type="ECO:0000313" key="2">
    <source>
        <dbReference type="EMBL" id="MCY6372758.1"/>
    </source>
</evidence>
<dbReference type="RefSeq" id="WP_268051821.1">
    <property type="nucleotide sequence ID" value="NZ_JAPQES010000012.1"/>
</dbReference>
<dbReference type="Proteomes" id="UP001079657">
    <property type="component" value="Unassembled WGS sequence"/>
</dbReference>
<dbReference type="Pfam" id="PF13730">
    <property type="entry name" value="HTH_36"/>
    <property type="match status" value="1"/>
</dbReference>
<gene>
    <name evidence="2" type="ORF">OXH55_19385</name>
</gene>
<keyword evidence="1" id="KW-0175">Coiled coil</keyword>
<dbReference type="EMBL" id="JAPQES010000012">
    <property type="protein sequence ID" value="MCY6372758.1"/>
    <property type="molecule type" value="Genomic_DNA"/>
</dbReference>
<reference evidence="2" key="1">
    <citation type="submission" date="2022-12" db="EMBL/GenBank/DDBJ databases">
        <authorList>
            <person name="Wang J."/>
        </authorList>
    </citation>
    <scope>NUCLEOTIDE SEQUENCE</scope>
    <source>
        <strain evidence="2">HY-42-06</strain>
    </source>
</reference>
<evidence type="ECO:0000313" key="3">
    <source>
        <dbReference type="Proteomes" id="UP001079657"/>
    </source>
</evidence>
<organism evidence="2 3">
    <name type="scientific">Clostridium ganghwense</name>
    <dbReference type="NCBI Taxonomy" id="312089"/>
    <lineage>
        <taxon>Bacteria</taxon>
        <taxon>Bacillati</taxon>
        <taxon>Bacillota</taxon>
        <taxon>Clostridia</taxon>
        <taxon>Eubacteriales</taxon>
        <taxon>Clostridiaceae</taxon>
        <taxon>Clostridium</taxon>
    </lineage>
</organism>
<feature type="coiled-coil region" evidence="1">
    <location>
        <begin position="267"/>
        <end position="321"/>
    </location>
</feature>
<name>A0ABT4CUK6_9CLOT</name>
<comment type="caution">
    <text evidence="2">The sequence shown here is derived from an EMBL/GenBank/DDBJ whole genome shotgun (WGS) entry which is preliminary data.</text>
</comment>
<evidence type="ECO:0000256" key="1">
    <source>
        <dbReference type="SAM" id="Coils"/>
    </source>
</evidence>
<protein>
    <submittedName>
        <fullName evidence="2">Uncharacterized protein</fullName>
    </submittedName>
</protein>
<sequence>MNKRINEMNYDEVQADYFTKIPNRYVRHDIGDTYANTYSNTCSDKVTAITHILTKNMNIRGYIMITIDMIMQELGYKEAKRRKVEAVNPIKETLSKMIDEGIFEFDEDISKFKRKDTILIKKHEFLKMNDESYAFVEIKDFEFERIMSVRNEDNCKLLTLFASIKSRIYNGDSVVNAHGCFPSIKVLSRDTGLNEKTIEKYIDILQEIDLIRYENAGDRLYPNGEYKKSSNNYVLCRAGCEEALKESIKYLRKKEMEKGVVFVGKEIQATANEKRKLTCLINSLESEEKLSKREENKLRKLKEQREKMNEVRKYIEDTAEEHKRVNDESIVITNPNEARWKVYEDREKGNYADIAFDEELSEGKINEDGNLIKTDTEANEEKSVMKLIIEKKMSVKEIFG</sequence>